<protein>
    <submittedName>
        <fullName evidence="2">Uncharacterized protein</fullName>
    </submittedName>
</protein>
<dbReference type="Proteomes" id="UP000599437">
    <property type="component" value="Unassembled WGS sequence"/>
</dbReference>
<accession>A0ABQ3E1X4</accession>
<evidence type="ECO:0000313" key="3">
    <source>
        <dbReference type="Proteomes" id="UP000599437"/>
    </source>
</evidence>
<reference evidence="3" key="1">
    <citation type="journal article" date="2019" name="Int. J. Syst. Evol. Microbiol.">
        <title>The Global Catalogue of Microorganisms (GCM) 10K type strain sequencing project: providing services to taxonomists for standard genome sequencing and annotation.</title>
        <authorList>
            <consortium name="The Broad Institute Genomics Platform"/>
            <consortium name="The Broad Institute Genome Sequencing Center for Infectious Disease"/>
            <person name="Wu L."/>
            <person name="Ma J."/>
        </authorList>
    </citation>
    <scope>NUCLEOTIDE SEQUENCE [LARGE SCALE GENOMIC DNA]</scope>
    <source>
        <strain evidence="3">JCM 4737</strain>
    </source>
</reference>
<evidence type="ECO:0000256" key="1">
    <source>
        <dbReference type="SAM" id="MobiDB-lite"/>
    </source>
</evidence>
<evidence type="ECO:0000313" key="2">
    <source>
        <dbReference type="EMBL" id="GHB22178.1"/>
    </source>
</evidence>
<feature type="compositionally biased region" description="Polar residues" evidence="1">
    <location>
        <begin position="152"/>
        <end position="163"/>
    </location>
</feature>
<organism evidence="2 3">
    <name type="scientific">Streptomyces chryseus</name>
    <dbReference type="NCBI Taxonomy" id="68186"/>
    <lineage>
        <taxon>Bacteria</taxon>
        <taxon>Bacillati</taxon>
        <taxon>Actinomycetota</taxon>
        <taxon>Actinomycetes</taxon>
        <taxon>Kitasatosporales</taxon>
        <taxon>Streptomycetaceae</taxon>
        <taxon>Streptomyces</taxon>
    </lineage>
</organism>
<feature type="region of interest" description="Disordered" evidence="1">
    <location>
        <begin position="114"/>
        <end position="163"/>
    </location>
</feature>
<sequence length="163" mass="18062">MLYVTVGRDGGHVVWAGWRDPATPGVYLPELRCDAGPYEVEVRQATEGGAWEWPGGALARLLEARLRGRADWQERWDCEVEGVWASHTEPDRIPVVLMHPRIRTEPATPWLQFGIPLPVSEDTPPDQTERLEARLTAADPAPSPRSGEARNGTPSSSAIHGRR</sequence>
<comment type="caution">
    <text evidence="2">The sequence shown here is derived from an EMBL/GenBank/DDBJ whole genome shotgun (WGS) entry which is preliminary data.</text>
</comment>
<proteinExistence type="predicted"/>
<dbReference type="EMBL" id="BMVO01000022">
    <property type="protein sequence ID" value="GHB22178.1"/>
    <property type="molecule type" value="Genomic_DNA"/>
</dbReference>
<dbReference type="RefSeq" id="WP_189716100.1">
    <property type="nucleotide sequence ID" value="NZ_BMVO01000022.1"/>
</dbReference>
<gene>
    <name evidence="2" type="ORF">GCM10010346_52300</name>
</gene>
<keyword evidence="3" id="KW-1185">Reference proteome</keyword>
<name>A0ABQ3E1X4_9ACTN</name>